<evidence type="ECO:0000256" key="1">
    <source>
        <dbReference type="SAM" id="MobiDB-lite"/>
    </source>
</evidence>
<organism evidence="2 3">
    <name type="scientific">Novosphingobium clariflavum</name>
    <dbReference type="NCBI Taxonomy" id="2029884"/>
    <lineage>
        <taxon>Bacteria</taxon>
        <taxon>Pseudomonadati</taxon>
        <taxon>Pseudomonadota</taxon>
        <taxon>Alphaproteobacteria</taxon>
        <taxon>Sphingomonadales</taxon>
        <taxon>Sphingomonadaceae</taxon>
        <taxon>Novosphingobium</taxon>
    </lineage>
</organism>
<proteinExistence type="predicted"/>
<feature type="region of interest" description="Disordered" evidence="1">
    <location>
        <begin position="1"/>
        <end position="28"/>
    </location>
</feature>
<comment type="caution">
    <text evidence="2">The sequence shown here is derived from an EMBL/GenBank/DDBJ whole genome shotgun (WGS) entry which is preliminary data.</text>
</comment>
<evidence type="ECO:0000313" key="3">
    <source>
        <dbReference type="Proteomes" id="UP001589858"/>
    </source>
</evidence>
<dbReference type="RefSeq" id="WP_267223844.1">
    <property type="nucleotide sequence ID" value="NZ_JAPCWC010000028.1"/>
</dbReference>
<reference evidence="2 3" key="1">
    <citation type="submission" date="2024-09" db="EMBL/GenBank/DDBJ databases">
        <authorList>
            <person name="Sun Q."/>
            <person name="Mori K."/>
        </authorList>
    </citation>
    <scope>NUCLEOTIDE SEQUENCE [LARGE SCALE GENOMIC DNA]</scope>
    <source>
        <strain evidence="2 3">CICC 11035S</strain>
    </source>
</reference>
<dbReference type="Pfam" id="PF10948">
    <property type="entry name" value="DUF2635"/>
    <property type="match status" value="1"/>
</dbReference>
<gene>
    <name evidence="2" type="ORF">ACFFF8_17585</name>
</gene>
<dbReference type="Proteomes" id="UP001589858">
    <property type="component" value="Unassembled WGS sequence"/>
</dbReference>
<dbReference type="EMBL" id="JBHLTM010000067">
    <property type="protein sequence ID" value="MFC0686400.1"/>
    <property type="molecule type" value="Genomic_DNA"/>
</dbReference>
<name>A0ABV6SAX0_9SPHN</name>
<evidence type="ECO:0000313" key="2">
    <source>
        <dbReference type="EMBL" id="MFC0686400.1"/>
    </source>
</evidence>
<keyword evidence="3" id="KW-1185">Reference proteome</keyword>
<dbReference type="InterPro" id="IPR024400">
    <property type="entry name" value="DUF2635"/>
</dbReference>
<protein>
    <submittedName>
        <fullName evidence="2">DUF2635 domain-containing protein</fullName>
    </submittedName>
</protein>
<sequence length="60" mass="6767">MTKFTSYRPVEGRRARRPNGEPLPDTGMPLILTPYWRSLLNAGDIEPVPVVKSKPRSTSE</sequence>
<accession>A0ABV6SAX0</accession>